<evidence type="ECO:0000313" key="2">
    <source>
        <dbReference type="Proteomes" id="UP000308600"/>
    </source>
</evidence>
<dbReference type="EMBL" id="ML208944">
    <property type="protein sequence ID" value="TFK59559.1"/>
    <property type="molecule type" value="Genomic_DNA"/>
</dbReference>
<gene>
    <name evidence="1" type="ORF">BDN72DRAFT_851231</name>
</gene>
<dbReference type="Proteomes" id="UP000308600">
    <property type="component" value="Unassembled WGS sequence"/>
</dbReference>
<protein>
    <submittedName>
        <fullName evidence="1">Uncharacterized protein</fullName>
    </submittedName>
</protein>
<evidence type="ECO:0000313" key="1">
    <source>
        <dbReference type="EMBL" id="TFK59559.1"/>
    </source>
</evidence>
<organism evidence="1 2">
    <name type="scientific">Pluteus cervinus</name>
    <dbReference type="NCBI Taxonomy" id="181527"/>
    <lineage>
        <taxon>Eukaryota</taxon>
        <taxon>Fungi</taxon>
        <taxon>Dikarya</taxon>
        <taxon>Basidiomycota</taxon>
        <taxon>Agaricomycotina</taxon>
        <taxon>Agaricomycetes</taxon>
        <taxon>Agaricomycetidae</taxon>
        <taxon>Agaricales</taxon>
        <taxon>Pluteineae</taxon>
        <taxon>Pluteaceae</taxon>
        <taxon>Pluteus</taxon>
    </lineage>
</organism>
<keyword evidence="2" id="KW-1185">Reference proteome</keyword>
<name>A0ACD3A1P0_9AGAR</name>
<sequence>MAPNPIDPQRTKRTSRRKPSVKKDATNIEETTSTDDDDRTQPQAALPRVTEKPTHTEVIDVDALSDGDPPIISGPTTLGDEDVQDLGNDALDGDVNGIEESNARLKISFFGCGLLYTTNWSSSRLSFAPWNPPSEGLKVSTWIRDFHAGNIDPFSLQHIIPTIVQKDQLLQSPSPHPFIKPDGLPTYHPGDIQGKLVFANGEDRYLAALEASKRFNGVQDMKFHALRVLEEHQDDNGINATWNSLYEALEQRQASCCWVLAFFDKSKLTDLDFRRLETMKLDHLLMIWDRTQLDYELSGAKRQTGRKGRRWMTGPLVEWNNSKQILYPRLVRELLRLALEFELQFVKSNILSGTWLSNEVVGVFGSMYGHIFSQDSDTLLQIVVLDPERPALPALNDVIRTFTVTLNSTATSTDKTNARQRLIRWKNQLQKGPRSRSDVWTPLMPELDKLFLKHYKNASLIGSNSEAASLAICEYVNEWVDFATIYCIGLGVSTDVIATRGMIALCPLFDDFGNSESNPRPLLSPAQSLGVLQSLEYQRNAFLEVFRWFEPLVDVASAIEGGDASTAIIILIQRLAPSGHQGLTALNIAEELFSFILSQHAAINELETILRNPMYEIYRVQGLESSAQVERFIKEHQDDVKTLLEFIVEPNYSPDTTLPLGGLAARGTLSRPPVQYSQRTEMAARLVNAEIMAMTFRPRTLSPTILSFRQSTERFLSARVPKGFKFWDNITKPLSPYSNVLSNQNRDTIQLQRELENDDQSNLQTWMSTLDTSPFCETVGGRQVLDQEAYDAINVLLKVSEEINARRRYAILNQVPTAMPSFKGTVTTPIKFDLKGVADVDEVFETGTPRHLRSWVTITRSDRLDVDARYGLQYRNSRLTNEVDDGTQSVVRKAHGSGKEQPVHASTASDKRKLNETVDLSTALPRTEDVLVSNVLGLSLEEEVQRNKAKQVPSPTPAFTSEVLKSPKTAGSSSSSREVITTSSETGLEQCINSEQSKETRPRLGQRIFQFPANTPRSVGKHKLPKLRFTTRNDESPKTDERPKKRARGDSVSDVEMN</sequence>
<accession>A0ACD3A1P0</accession>
<proteinExistence type="predicted"/>
<reference evidence="1 2" key="1">
    <citation type="journal article" date="2019" name="Nat. Ecol. Evol.">
        <title>Megaphylogeny resolves global patterns of mushroom evolution.</title>
        <authorList>
            <person name="Varga T."/>
            <person name="Krizsan K."/>
            <person name="Foldi C."/>
            <person name="Dima B."/>
            <person name="Sanchez-Garcia M."/>
            <person name="Sanchez-Ramirez S."/>
            <person name="Szollosi G.J."/>
            <person name="Szarkandi J.G."/>
            <person name="Papp V."/>
            <person name="Albert L."/>
            <person name="Andreopoulos W."/>
            <person name="Angelini C."/>
            <person name="Antonin V."/>
            <person name="Barry K.W."/>
            <person name="Bougher N.L."/>
            <person name="Buchanan P."/>
            <person name="Buyck B."/>
            <person name="Bense V."/>
            <person name="Catcheside P."/>
            <person name="Chovatia M."/>
            <person name="Cooper J."/>
            <person name="Damon W."/>
            <person name="Desjardin D."/>
            <person name="Finy P."/>
            <person name="Geml J."/>
            <person name="Haridas S."/>
            <person name="Hughes K."/>
            <person name="Justo A."/>
            <person name="Karasinski D."/>
            <person name="Kautmanova I."/>
            <person name="Kiss B."/>
            <person name="Kocsube S."/>
            <person name="Kotiranta H."/>
            <person name="LaButti K.M."/>
            <person name="Lechner B.E."/>
            <person name="Liimatainen K."/>
            <person name="Lipzen A."/>
            <person name="Lukacs Z."/>
            <person name="Mihaltcheva S."/>
            <person name="Morgado L.N."/>
            <person name="Niskanen T."/>
            <person name="Noordeloos M.E."/>
            <person name="Ohm R.A."/>
            <person name="Ortiz-Santana B."/>
            <person name="Ovrebo C."/>
            <person name="Racz N."/>
            <person name="Riley R."/>
            <person name="Savchenko A."/>
            <person name="Shiryaev A."/>
            <person name="Soop K."/>
            <person name="Spirin V."/>
            <person name="Szebenyi C."/>
            <person name="Tomsovsky M."/>
            <person name="Tulloss R.E."/>
            <person name="Uehling J."/>
            <person name="Grigoriev I.V."/>
            <person name="Vagvolgyi C."/>
            <person name="Papp T."/>
            <person name="Martin F.M."/>
            <person name="Miettinen O."/>
            <person name="Hibbett D.S."/>
            <person name="Nagy L.G."/>
        </authorList>
    </citation>
    <scope>NUCLEOTIDE SEQUENCE [LARGE SCALE GENOMIC DNA]</scope>
    <source>
        <strain evidence="1 2">NL-1719</strain>
    </source>
</reference>